<protein>
    <submittedName>
        <fullName evidence="2">Uncharacterized protein</fullName>
    </submittedName>
</protein>
<evidence type="ECO:0000256" key="1">
    <source>
        <dbReference type="SAM" id="Phobius"/>
    </source>
</evidence>
<dbReference type="OrthoDB" id="821826at2"/>
<reference evidence="2 3" key="1">
    <citation type="submission" date="2016-10" db="EMBL/GenBank/DDBJ databases">
        <authorList>
            <person name="de Groot N.N."/>
        </authorList>
    </citation>
    <scope>NUCLEOTIDE SEQUENCE [LARGE SCALE GENOMIC DNA]</scope>
    <source>
        <strain>GEY</strain>
        <strain evidence="3">DSM 9560</strain>
    </source>
</reference>
<dbReference type="AlphaFoldDB" id="A0A1I2HQT5"/>
<dbReference type="EMBL" id="FONY01000026">
    <property type="protein sequence ID" value="SFF32665.1"/>
    <property type="molecule type" value="Genomic_DNA"/>
</dbReference>
<dbReference type="STRING" id="1003.SAMN04488541_102611"/>
<gene>
    <name evidence="2" type="ORF">SAMN04488541_102611</name>
</gene>
<keyword evidence="1" id="KW-1133">Transmembrane helix</keyword>
<name>A0A1I2HQT5_9BACT</name>
<dbReference type="InterPro" id="IPR045749">
    <property type="entry name" value="DUF6090"/>
</dbReference>
<evidence type="ECO:0000313" key="3">
    <source>
        <dbReference type="Proteomes" id="UP000199513"/>
    </source>
</evidence>
<sequence>MRIIRRLRSLKQSIQIPRPKIKMSRRWRIYILVYAIETIVVFIGVAAGFALSNWADDNKEKKLINEYMQSLQSDLDNDIQNLQRNDSITLLKIESMVMLVGLLKTNDYEQMEMIDSLVKQAFQNVIFFYPSKTTYESIKQGGHINVIKNIKLKNSLIFLYDFQYEQIRINENLILEVVRRDIEPFIVQNYDMIEFRAINKEPIFNYQFANLIQQLISDLSNNLKYYREATAKCEEIKTRIKQLPN</sequence>
<evidence type="ECO:0000313" key="2">
    <source>
        <dbReference type="EMBL" id="SFF32665.1"/>
    </source>
</evidence>
<feature type="transmembrane region" description="Helical" evidence="1">
    <location>
        <begin position="29"/>
        <end position="51"/>
    </location>
</feature>
<keyword evidence="3" id="KW-1185">Reference proteome</keyword>
<dbReference type="RefSeq" id="WP_091546971.1">
    <property type="nucleotide sequence ID" value="NZ_FONY01000026.1"/>
</dbReference>
<organism evidence="2 3">
    <name type="scientific">Thermoflexibacter ruber</name>
    <dbReference type="NCBI Taxonomy" id="1003"/>
    <lineage>
        <taxon>Bacteria</taxon>
        <taxon>Pseudomonadati</taxon>
        <taxon>Bacteroidota</taxon>
        <taxon>Cytophagia</taxon>
        <taxon>Cytophagales</taxon>
        <taxon>Thermoflexibacteraceae</taxon>
        <taxon>Thermoflexibacter</taxon>
    </lineage>
</organism>
<keyword evidence="1" id="KW-0812">Transmembrane</keyword>
<dbReference type="Pfam" id="PF19578">
    <property type="entry name" value="DUF6090"/>
    <property type="match status" value="1"/>
</dbReference>
<dbReference type="Proteomes" id="UP000199513">
    <property type="component" value="Unassembled WGS sequence"/>
</dbReference>
<proteinExistence type="predicted"/>
<keyword evidence="1" id="KW-0472">Membrane</keyword>
<accession>A0A1I2HQT5</accession>